<dbReference type="InterPro" id="IPR013424">
    <property type="entry name" value="Ice-binding_C"/>
</dbReference>
<protein>
    <recommendedName>
        <fullName evidence="5">Dockerin domain-containing protein</fullName>
    </recommendedName>
</protein>
<dbReference type="InterPro" id="IPR036439">
    <property type="entry name" value="Dockerin_dom_sf"/>
</dbReference>
<dbReference type="AlphaFoldDB" id="A0A5C6CVN3"/>
<proteinExistence type="predicted"/>
<keyword evidence="4" id="KW-1185">Reference proteome</keyword>
<evidence type="ECO:0000256" key="1">
    <source>
        <dbReference type="SAM" id="MobiDB-lite"/>
    </source>
</evidence>
<evidence type="ECO:0000313" key="4">
    <source>
        <dbReference type="Proteomes" id="UP000318437"/>
    </source>
</evidence>
<dbReference type="GO" id="GO:0000272">
    <property type="term" value="P:polysaccharide catabolic process"/>
    <property type="evidence" value="ECO:0007669"/>
    <property type="project" value="InterPro"/>
</dbReference>
<gene>
    <name evidence="3" type="ORF">Pla144_26620</name>
</gene>
<keyword evidence="2" id="KW-0472">Membrane</keyword>
<dbReference type="InterPro" id="IPR018247">
    <property type="entry name" value="EF_Hand_1_Ca_BS"/>
</dbReference>
<sequence>MTRQQSLITYASSIAICFAWAIPGVFAGVSYLNPAGGWRYTYDGTFNPGVTDGVAGTGDDKFIGDFGPAGFGGKDFSTNPSGEDVYGLDGTWYHDQGDKWDGTAPGDPLSDPSVSASPPVSLTGKQGTSPGGAGSFTEGSTNYIRVQDAGNPEPHGWIQGLSDPNLTYPTDPTPPHEPINSNRRVYFGHDMTQDSQDPMNELVLTATGITVSFRMRIPNSGPLDDIYLEVDGDDPDTDPDVVPWFQDAPNGHGTPMTNGRGTLNISQNSPTNEDTSVGFSLVNSTDITTFCGANTGSLCTGTGSGGLIMNNLNGDAPSNFIDSESGGALNILEIDDNQLNEWNEFWITMENNAGLPGNIQVKVYMNGSLTPSTFQVTLAANNNSVYAQEDNPFLEFGISTNDGFGSLDMDFLSYQIGVIAPLAAPVENADFDGDGDVDGRDFLIWQRGYNIGTTAAQGDANGDNMVNAADLAIWKTQYGTPPLSATFASVPEPSAMVLVFVSAFSCAFSRRRRP</sequence>
<organism evidence="3 4">
    <name type="scientific">Bythopirellula polymerisocia</name>
    <dbReference type="NCBI Taxonomy" id="2528003"/>
    <lineage>
        <taxon>Bacteria</taxon>
        <taxon>Pseudomonadati</taxon>
        <taxon>Planctomycetota</taxon>
        <taxon>Planctomycetia</taxon>
        <taxon>Pirellulales</taxon>
        <taxon>Lacipirellulaceae</taxon>
        <taxon>Bythopirellula</taxon>
    </lineage>
</organism>
<reference evidence="3 4" key="1">
    <citation type="submission" date="2019-02" db="EMBL/GenBank/DDBJ databases">
        <title>Deep-cultivation of Planctomycetes and their phenomic and genomic characterization uncovers novel biology.</title>
        <authorList>
            <person name="Wiegand S."/>
            <person name="Jogler M."/>
            <person name="Boedeker C."/>
            <person name="Pinto D."/>
            <person name="Vollmers J."/>
            <person name="Rivas-Marin E."/>
            <person name="Kohn T."/>
            <person name="Peeters S.H."/>
            <person name="Heuer A."/>
            <person name="Rast P."/>
            <person name="Oberbeckmann S."/>
            <person name="Bunk B."/>
            <person name="Jeske O."/>
            <person name="Meyerdierks A."/>
            <person name="Storesund J.E."/>
            <person name="Kallscheuer N."/>
            <person name="Luecker S."/>
            <person name="Lage O.M."/>
            <person name="Pohl T."/>
            <person name="Merkel B.J."/>
            <person name="Hornburger P."/>
            <person name="Mueller R.-W."/>
            <person name="Bruemmer F."/>
            <person name="Labrenz M."/>
            <person name="Spormann A.M."/>
            <person name="Op Den Camp H."/>
            <person name="Overmann J."/>
            <person name="Amann R."/>
            <person name="Jetten M.S.M."/>
            <person name="Mascher T."/>
            <person name="Medema M.H."/>
            <person name="Devos D.P."/>
            <person name="Kaster A.-K."/>
            <person name="Ovreas L."/>
            <person name="Rohde M."/>
            <person name="Galperin M.Y."/>
            <person name="Jogler C."/>
        </authorList>
    </citation>
    <scope>NUCLEOTIDE SEQUENCE [LARGE SCALE GENOMIC DNA]</scope>
    <source>
        <strain evidence="3 4">Pla144</strain>
    </source>
</reference>
<dbReference type="OrthoDB" id="9817450at2"/>
<keyword evidence="2" id="KW-0812">Transmembrane</keyword>
<evidence type="ECO:0008006" key="5">
    <source>
        <dbReference type="Google" id="ProtNLM"/>
    </source>
</evidence>
<feature type="region of interest" description="Disordered" evidence="1">
    <location>
        <begin position="97"/>
        <end position="139"/>
    </location>
</feature>
<feature type="transmembrane region" description="Helical" evidence="2">
    <location>
        <begin position="7"/>
        <end position="32"/>
    </location>
</feature>
<evidence type="ECO:0000313" key="3">
    <source>
        <dbReference type="EMBL" id="TWU27885.1"/>
    </source>
</evidence>
<accession>A0A5C6CVN3</accession>
<dbReference type="PROSITE" id="PS00018">
    <property type="entry name" value="EF_HAND_1"/>
    <property type="match status" value="1"/>
</dbReference>
<feature type="compositionally biased region" description="Low complexity" evidence="1">
    <location>
        <begin position="107"/>
        <end position="122"/>
    </location>
</feature>
<dbReference type="Proteomes" id="UP000318437">
    <property type="component" value="Unassembled WGS sequence"/>
</dbReference>
<name>A0A5C6CVN3_9BACT</name>
<comment type="caution">
    <text evidence="3">The sequence shown here is derived from an EMBL/GenBank/DDBJ whole genome shotgun (WGS) entry which is preliminary data.</text>
</comment>
<dbReference type="Gene3D" id="1.10.1330.10">
    <property type="entry name" value="Dockerin domain"/>
    <property type="match status" value="1"/>
</dbReference>
<dbReference type="EMBL" id="SJPS01000003">
    <property type="protein sequence ID" value="TWU27885.1"/>
    <property type="molecule type" value="Genomic_DNA"/>
</dbReference>
<keyword evidence="2" id="KW-1133">Transmembrane helix</keyword>
<feature type="region of interest" description="Disordered" evidence="1">
    <location>
        <begin position="145"/>
        <end position="164"/>
    </location>
</feature>
<evidence type="ECO:0000256" key="2">
    <source>
        <dbReference type="SAM" id="Phobius"/>
    </source>
</evidence>
<dbReference type="NCBIfam" id="TIGR02595">
    <property type="entry name" value="PEP_CTERM"/>
    <property type="match status" value="1"/>
</dbReference>
<dbReference type="RefSeq" id="WP_146451032.1">
    <property type="nucleotide sequence ID" value="NZ_SJPS01000003.1"/>
</dbReference>